<feature type="domain" description="D-alanyl-D-alanine carboxypeptidase-like core" evidence="1">
    <location>
        <begin position="48"/>
        <end position="170"/>
    </location>
</feature>
<dbReference type="RefSeq" id="WP_087697729.1">
    <property type="nucleotide sequence ID" value="NZ_NHOO01000006.1"/>
</dbReference>
<comment type="caution">
    <text evidence="2">The sequence shown here is derived from an EMBL/GenBank/DDBJ whole genome shotgun (WGS) entry which is preliminary data.</text>
</comment>
<dbReference type="InterPro" id="IPR009045">
    <property type="entry name" value="Zn_M74/Hedgehog-like"/>
</dbReference>
<sequence>MTPALAARLAELGIAPADLLARGLAIHAEPAELALAESNAEGREFLLIPAAAAAWQAMRRAAADEGVEMFLLSAFRSVARQHEIVAAKLARGLSLDQILRVSAAPGFSEHHTGCAVDIGAPGSPPLEEAFETTAAFGWLERRAADFGFHLSYPRGNASGYLYEPWHWRWLA</sequence>
<dbReference type="InterPro" id="IPR003709">
    <property type="entry name" value="VanY-like_core_dom"/>
</dbReference>
<keyword evidence="2" id="KW-0645">Protease</keyword>
<dbReference type="EMBL" id="NHOO01000006">
    <property type="protein sequence ID" value="OVE48688.1"/>
    <property type="molecule type" value="Genomic_DNA"/>
</dbReference>
<evidence type="ECO:0000313" key="3">
    <source>
        <dbReference type="Proteomes" id="UP000196342"/>
    </source>
</evidence>
<protein>
    <submittedName>
        <fullName evidence="2">D-alanyl-D-alanine carboxypeptidase</fullName>
    </submittedName>
</protein>
<reference evidence="2 3" key="1">
    <citation type="submission" date="2017-05" db="EMBL/GenBank/DDBJ databases">
        <title>Chromobacterium violaceum GHPS1 isolated from Hydrocarbon polluted soil in French Guiana display an awesome secondary metabolite arsenal and a battery of drug and heavy-metal-resistance and detoxification of xenobiotics proteins.</title>
        <authorList>
            <person name="Belbahri L."/>
        </authorList>
    </citation>
    <scope>NUCLEOTIDE SEQUENCE [LARGE SCALE GENOMIC DNA]</scope>
    <source>
        <strain evidence="2 3">GHPS1</strain>
    </source>
</reference>
<dbReference type="SUPFAM" id="SSF55166">
    <property type="entry name" value="Hedgehog/DD-peptidase"/>
    <property type="match status" value="1"/>
</dbReference>
<dbReference type="GO" id="GO:0006508">
    <property type="term" value="P:proteolysis"/>
    <property type="evidence" value="ECO:0007669"/>
    <property type="project" value="InterPro"/>
</dbReference>
<organism evidence="2 3">
    <name type="scientific">Chromobacterium violaceum</name>
    <dbReference type="NCBI Taxonomy" id="536"/>
    <lineage>
        <taxon>Bacteria</taxon>
        <taxon>Pseudomonadati</taxon>
        <taxon>Pseudomonadota</taxon>
        <taxon>Betaproteobacteria</taxon>
        <taxon>Neisseriales</taxon>
        <taxon>Chromobacteriaceae</taxon>
        <taxon>Chromobacterium</taxon>
    </lineage>
</organism>
<proteinExistence type="predicted"/>
<dbReference type="Pfam" id="PF02557">
    <property type="entry name" value="VanY"/>
    <property type="match status" value="1"/>
</dbReference>
<name>A0A202BB35_CHRVL</name>
<dbReference type="Proteomes" id="UP000196342">
    <property type="component" value="Unassembled WGS sequence"/>
</dbReference>
<dbReference type="CDD" id="cd14852">
    <property type="entry name" value="LD-carboxypeptidase"/>
    <property type="match status" value="1"/>
</dbReference>
<dbReference type="Gene3D" id="3.30.1380.10">
    <property type="match status" value="1"/>
</dbReference>
<dbReference type="GO" id="GO:0004180">
    <property type="term" value="F:carboxypeptidase activity"/>
    <property type="evidence" value="ECO:0007669"/>
    <property type="project" value="UniProtKB-KW"/>
</dbReference>
<keyword evidence="3" id="KW-1185">Reference proteome</keyword>
<dbReference type="AlphaFoldDB" id="A0A202BB35"/>
<keyword evidence="2" id="KW-0121">Carboxypeptidase</keyword>
<keyword evidence="2" id="KW-0378">Hydrolase</keyword>
<evidence type="ECO:0000259" key="1">
    <source>
        <dbReference type="Pfam" id="PF02557"/>
    </source>
</evidence>
<evidence type="ECO:0000313" key="2">
    <source>
        <dbReference type="EMBL" id="OVE48688.1"/>
    </source>
</evidence>
<accession>A0A202BB35</accession>
<gene>
    <name evidence="2" type="ORF">CBW21_09030</name>
</gene>
<dbReference type="PANTHER" id="PTHR34385:SF1">
    <property type="entry name" value="PEPTIDOGLYCAN L-ALANYL-D-GLUTAMATE ENDOPEPTIDASE CWLK"/>
    <property type="match status" value="1"/>
</dbReference>
<dbReference type="InterPro" id="IPR058193">
    <property type="entry name" value="VanY/YodJ_core_dom"/>
</dbReference>
<dbReference type="InterPro" id="IPR052179">
    <property type="entry name" value="DD-CPase-like"/>
</dbReference>
<dbReference type="PANTHER" id="PTHR34385">
    <property type="entry name" value="D-ALANYL-D-ALANINE CARBOXYPEPTIDASE"/>
    <property type="match status" value="1"/>
</dbReference>